<evidence type="ECO:0008006" key="13">
    <source>
        <dbReference type="Google" id="ProtNLM"/>
    </source>
</evidence>
<organism evidence="12">
    <name type="scientific">Aphanomyces astaci</name>
    <name type="common">Crayfish plague agent</name>
    <dbReference type="NCBI Taxonomy" id="112090"/>
    <lineage>
        <taxon>Eukaryota</taxon>
        <taxon>Sar</taxon>
        <taxon>Stramenopiles</taxon>
        <taxon>Oomycota</taxon>
        <taxon>Saprolegniomycetes</taxon>
        <taxon>Saprolegniales</taxon>
        <taxon>Verrucalvaceae</taxon>
        <taxon>Aphanomyces</taxon>
    </lineage>
</organism>
<evidence type="ECO:0000256" key="2">
    <source>
        <dbReference type="ARBA" id="ARBA00006375"/>
    </source>
</evidence>
<keyword evidence="7" id="KW-1133">Transmembrane helix</keyword>
<keyword evidence="6" id="KW-0999">Mitochondrion inner membrane</keyword>
<dbReference type="InterPro" id="IPR023395">
    <property type="entry name" value="MCP_dom_sf"/>
</dbReference>
<feature type="repeat" description="Solcar" evidence="10">
    <location>
        <begin position="234"/>
        <end position="326"/>
    </location>
</feature>
<gene>
    <name evidence="12" type="ORF">H257_14871</name>
</gene>
<dbReference type="GeneID" id="20816867"/>
<dbReference type="EMBL" id="KI913176">
    <property type="protein sequence ID" value="ETV69506.1"/>
    <property type="molecule type" value="Genomic_DNA"/>
</dbReference>
<evidence type="ECO:0000256" key="1">
    <source>
        <dbReference type="ARBA" id="ARBA00004448"/>
    </source>
</evidence>
<comment type="similarity">
    <text evidence="2 11">Belongs to the mitochondrial carrier (TC 2.A.29) family.</text>
</comment>
<keyword evidence="5" id="KW-0677">Repeat</keyword>
<evidence type="ECO:0000256" key="7">
    <source>
        <dbReference type="ARBA" id="ARBA00022989"/>
    </source>
</evidence>
<reference evidence="12" key="1">
    <citation type="submission" date="2013-12" db="EMBL/GenBank/DDBJ databases">
        <title>The Genome Sequence of Aphanomyces astaci APO3.</title>
        <authorList>
            <consortium name="The Broad Institute Genomics Platform"/>
            <person name="Russ C."/>
            <person name="Tyler B."/>
            <person name="van West P."/>
            <person name="Dieguez-Uribeondo J."/>
            <person name="Young S.K."/>
            <person name="Zeng Q."/>
            <person name="Gargeya S."/>
            <person name="Fitzgerald M."/>
            <person name="Abouelleil A."/>
            <person name="Alvarado L."/>
            <person name="Chapman S.B."/>
            <person name="Gainer-Dewar J."/>
            <person name="Goldberg J."/>
            <person name="Griggs A."/>
            <person name="Gujja S."/>
            <person name="Hansen M."/>
            <person name="Howarth C."/>
            <person name="Imamovic A."/>
            <person name="Ireland A."/>
            <person name="Larimer J."/>
            <person name="McCowan C."/>
            <person name="Murphy C."/>
            <person name="Pearson M."/>
            <person name="Poon T.W."/>
            <person name="Priest M."/>
            <person name="Roberts A."/>
            <person name="Saif S."/>
            <person name="Shea T."/>
            <person name="Sykes S."/>
            <person name="Wortman J."/>
            <person name="Nusbaum C."/>
            <person name="Birren B."/>
        </authorList>
    </citation>
    <scope>NUCLEOTIDE SEQUENCE [LARGE SCALE GENOMIC DNA]</scope>
    <source>
        <strain evidence="12">APO3</strain>
    </source>
</reference>
<evidence type="ECO:0000256" key="8">
    <source>
        <dbReference type="ARBA" id="ARBA00023128"/>
    </source>
</evidence>
<evidence type="ECO:0000313" key="12">
    <source>
        <dbReference type="EMBL" id="ETV69506.1"/>
    </source>
</evidence>
<dbReference type="VEuPathDB" id="FungiDB:H257_14871"/>
<dbReference type="Gene3D" id="1.50.40.10">
    <property type="entry name" value="Mitochondrial carrier domain"/>
    <property type="match status" value="1"/>
</dbReference>
<evidence type="ECO:0000256" key="10">
    <source>
        <dbReference type="PROSITE-ProRule" id="PRU00282"/>
    </source>
</evidence>
<name>W4FRB8_APHAT</name>
<dbReference type="Pfam" id="PF00153">
    <property type="entry name" value="Mito_carr"/>
    <property type="match status" value="3"/>
</dbReference>
<evidence type="ECO:0000256" key="9">
    <source>
        <dbReference type="ARBA" id="ARBA00023136"/>
    </source>
</evidence>
<dbReference type="GO" id="GO:0005743">
    <property type="term" value="C:mitochondrial inner membrane"/>
    <property type="evidence" value="ECO:0007669"/>
    <property type="project" value="UniProtKB-SubCell"/>
</dbReference>
<dbReference type="PROSITE" id="PS50920">
    <property type="entry name" value="SOLCAR"/>
    <property type="match status" value="3"/>
</dbReference>
<dbReference type="PANTHER" id="PTHR45928:SF1">
    <property type="entry name" value="RE38146P"/>
    <property type="match status" value="1"/>
</dbReference>
<sequence>MSTSTLQESSLVLPPKPTAAVKEKDVLTNFFLAATAASLASVITNPLEVVKTRMQLQNELVDSSGRAITRVYKNPFQSLALIARTEGIRGLQSGLNMTIMYQFMIAGTRFGLYDPAKRALGVEKGQSTYLVKNYLAGMLSGAVSSFTGNPFYLVRARLQASNSGAITRGRHVYTSAFQGFKSVYQTDGVGGFFRGIGGAIPRVSFGSATQLSSYEFFKDMLLRRPYLGYSFQDQTVLLHLSASILAGFFCVTAMNPFDVISVRLYNQPLDPLTGKGLLYTGPLDCARKTLVTEGVKGAFKGWTVQYIRLGPHTVFTFLFWEQLKLAYEKITHNHEEV</sequence>
<evidence type="ECO:0000256" key="11">
    <source>
        <dbReference type="RuleBase" id="RU000488"/>
    </source>
</evidence>
<accession>W4FRB8</accession>
<comment type="subcellular location">
    <subcellularLocation>
        <location evidence="1">Mitochondrion inner membrane</location>
        <topology evidence="1">Multi-pass membrane protein</topology>
    </subcellularLocation>
</comment>
<evidence type="ECO:0000256" key="3">
    <source>
        <dbReference type="ARBA" id="ARBA00022448"/>
    </source>
</evidence>
<dbReference type="SUPFAM" id="SSF103506">
    <property type="entry name" value="Mitochondrial carrier"/>
    <property type="match status" value="1"/>
</dbReference>
<keyword evidence="8" id="KW-0496">Mitochondrion</keyword>
<protein>
    <recommendedName>
        <fullName evidence="13">Mitochondrial carrier</fullName>
    </recommendedName>
</protein>
<keyword evidence="9 10" id="KW-0472">Membrane</keyword>
<dbReference type="PANTHER" id="PTHR45928">
    <property type="entry name" value="RE38146P"/>
    <property type="match status" value="1"/>
</dbReference>
<feature type="repeat" description="Solcar" evidence="10">
    <location>
        <begin position="24"/>
        <end position="119"/>
    </location>
</feature>
<dbReference type="OrthoDB" id="6703404at2759"/>
<dbReference type="RefSeq" id="XP_009841079.1">
    <property type="nucleotide sequence ID" value="XM_009842777.1"/>
</dbReference>
<dbReference type="AlphaFoldDB" id="W4FRB8"/>
<keyword evidence="3 11" id="KW-0813">Transport</keyword>
<evidence type="ECO:0000256" key="4">
    <source>
        <dbReference type="ARBA" id="ARBA00022692"/>
    </source>
</evidence>
<dbReference type="STRING" id="112090.W4FRB8"/>
<dbReference type="InterPro" id="IPR051508">
    <property type="entry name" value="Mito_Carrier_Antiporter"/>
</dbReference>
<proteinExistence type="inferred from homology"/>
<evidence type="ECO:0000256" key="6">
    <source>
        <dbReference type="ARBA" id="ARBA00022792"/>
    </source>
</evidence>
<keyword evidence="4 10" id="KW-0812">Transmembrane</keyword>
<evidence type="ECO:0000256" key="5">
    <source>
        <dbReference type="ARBA" id="ARBA00022737"/>
    </source>
</evidence>
<feature type="repeat" description="Solcar" evidence="10">
    <location>
        <begin position="128"/>
        <end position="220"/>
    </location>
</feature>
<dbReference type="InterPro" id="IPR018108">
    <property type="entry name" value="MCP_transmembrane"/>
</dbReference>